<evidence type="ECO:0000256" key="1">
    <source>
        <dbReference type="SAM" id="MobiDB-lite"/>
    </source>
</evidence>
<dbReference type="Pfam" id="PF21858">
    <property type="entry name" value="DUF6914"/>
    <property type="match status" value="1"/>
</dbReference>
<feature type="compositionally biased region" description="Low complexity" evidence="1">
    <location>
        <begin position="62"/>
        <end position="101"/>
    </location>
</feature>
<dbReference type="EMBL" id="CAWUHC010000075">
    <property type="protein sequence ID" value="CAK7228931.1"/>
    <property type="molecule type" value="Genomic_DNA"/>
</dbReference>
<feature type="region of interest" description="Disordered" evidence="1">
    <location>
        <begin position="62"/>
        <end position="102"/>
    </location>
</feature>
<comment type="caution">
    <text evidence="2">The sequence shown here is derived from an EMBL/GenBank/DDBJ whole genome shotgun (WGS) entry which is preliminary data.</text>
</comment>
<dbReference type="InterPro" id="IPR054208">
    <property type="entry name" value="DUF6914"/>
</dbReference>
<evidence type="ECO:0000313" key="2">
    <source>
        <dbReference type="EMBL" id="CAK7228931.1"/>
    </source>
</evidence>
<organism evidence="2 3">
    <name type="scientific">Sporothrix bragantina</name>
    <dbReference type="NCBI Taxonomy" id="671064"/>
    <lineage>
        <taxon>Eukaryota</taxon>
        <taxon>Fungi</taxon>
        <taxon>Dikarya</taxon>
        <taxon>Ascomycota</taxon>
        <taxon>Pezizomycotina</taxon>
        <taxon>Sordariomycetes</taxon>
        <taxon>Sordariomycetidae</taxon>
        <taxon>Ophiostomatales</taxon>
        <taxon>Ophiostomataceae</taxon>
        <taxon>Sporothrix</taxon>
    </lineage>
</organism>
<protein>
    <submittedName>
        <fullName evidence="2">Uncharacterized protein</fullName>
    </submittedName>
</protein>
<evidence type="ECO:0000313" key="3">
    <source>
        <dbReference type="Proteomes" id="UP001642406"/>
    </source>
</evidence>
<reference evidence="2 3" key="1">
    <citation type="submission" date="2024-01" db="EMBL/GenBank/DDBJ databases">
        <authorList>
            <person name="Allen C."/>
            <person name="Tagirdzhanova G."/>
        </authorList>
    </citation>
    <scope>NUCLEOTIDE SEQUENCE [LARGE SCALE GENOMIC DNA]</scope>
</reference>
<proteinExistence type="predicted"/>
<keyword evidence="3" id="KW-1185">Reference proteome</keyword>
<name>A0ABP0CBS9_9PEZI</name>
<sequence>MGATIRRNKDRLYVGLYVRRSAGKMADGEERYHWALLRGPKFEDEDTLYRKYQAINTDENAIASGSESSSSSNSSNLAASPTSPTLPTSPTDPSSRTSPTTWVYDEQSIPPYDLMLLARVLIGKIRNPARFEAILREVPVPSGNRNSFTWVQAALETLAADAAGSMGKSSNLAWPAVCNAAIEYIDQKATEHRYDGLAPVGQFDFSKPATFDLLQGKEVVP</sequence>
<dbReference type="Proteomes" id="UP001642406">
    <property type="component" value="Unassembled WGS sequence"/>
</dbReference>
<accession>A0ABP0CBS9</accession>
<gene>
    <name evidence="2" type="ORF">SBRCBS47491_007076</name>
</gene>